<protein>
    <submittedName>
        <fullName evidence="1">Uncharacterized protein</fullName>
    </submittedName>
</protein>
<gene>
    <name evidence="1" type="ORF">E2C01_064013</name>
</gene>
<dbReference type="EMBL" id="VSRR010029989">
    <property type="protein sequence ID" value="MPC69782.1"/>
    <property type="molecule type" value="Genomic_DNA"/>
</dbReference>
<organism evidence="1 2">
    <name type="scientific">Portunus trituberculatus</name>
    <name type="common">Swimming crab</name>
    <name type="synonym">Neptunus trituberculatus</name>
    <dbReference type="NCBI Taxonomy" id="210409"/>
    <lineage>
        <taxon>Eukaryota</taxon>
        <taxon>Metazoa</taxon>
        <taxon>Ecdysozoa</taxon>
        <taxon>Arthropoda</taxon>
        <taxon>Crustacea</taxon>
        <taxon>Multicrustacea</taxon>
        <taxon>Malacostraca</taxon>
        <taxon>Eumalacostraca</taxon>
        <taxon>Eucarida</taxon>
        <taxon>Decapoda</taxon>
        <taxon>Pleocyemata</taxon>
        <taxon>Brachyura</taxon>
        <taxon>Eubrachyura</taxon>
        <taxon>Portunoidea</taxon>
        <taxon>Portunidae</taxon>
        <taxon>Portuninae</taxon>
        <taxon>Portunus</taxon>
    </lineage>
</organism>
<accession>A0A5B7HF64</accession>
<reference evidence="1 2" key="1">
    <citation type="submission" date="2019-05" db="EMBL/GenBank/DDBJ databases">
        <title>Another draft genome of Portunus trituberculatus and its Hox gene families provides insights of decapod evolution.</title>
        <authorList>
            <person name="Jeong J.-H."/>
            <person name="Song I."/>
            <person name="Kim S."/>
            <person name="Choi T."/>
            <person name="Kim D."/>
            <person name="Ryu S."/>
            <person name="Kim W."/>
        </authorList>
    </citation>
    <scope>NUCLEOTIDE SEQUENCE [LARGE SCALE GENOMIC DNA]</scope>
    <source>
        <tissue evidence="1">Muscle</tissue>
    </source>
</reference>
<comment type="caution">
    <text evidence="1">The sequence shown here is derived from an EMBL/GenBank/DDBJ whole genome shotgun (WGS) entry which is preliminary data.</text>
</comment>
<keyword evidence="2" id="KW-1185">Reference proteome</keyword>
<dbReference type="AlphaFoldDB" id="A0A5B7HF64"/>
<dbReference type="Proteomes" id="UP000324222">
    <property type="component" value="Unassembled WGS sequence"/>
</dbReference>
<evidence type="ECO:0000313" key="1">
    <source>
        <dbReference type="EMBL" id="MPC69782.1"/>
    </source>
</evidence>
<proteinExistence type="predicted"/>
<sequence>MGLSTLWVWWRCLAQRWLCGPPWAAGGTGRWCGG</sequence>
<name>A0A5B7HF64_PORTR</name>
<evidence type="ECO:0000313" key="2">
    <source>
        <dbReference type="Proteomes" id="UP000324222"/>
    </source>
</evidence>